<dbReference type="PROSITE" id="PS51257">
    <property type="entry name" value="PROKAR_LIPOPROTEIN"/>
    <property type="match status" value="1"/>
</dbReference>
<evidence type="ECO:0000313" key="2">
    <source>
        <dbReference type="Proteomes" id="UP000521943"/>
    </source>
</evidence>
<dbReference type="EMBL" id="JACGCI010000003">
    <property type="protein sequence ID" value="KAF6764808.1"/>
    <property type="molecule type" value="Genomic_DNA"/>
</dbReference>
<dbReference type="Proteomes" id="UP000521943">
    <property type="component" value="Unassembled WGS sequence"/>
</dbReference>
<sequence length="164" mass="18859">MRHASTSVCRPFPWPWLFFLGCFASMRRKRGYLGNLEAWRGLDVCRFIHSASLPRYGSPRSSLLCFSSFRLSFSWRWAWMPAQYVFIQCVETDIITFCGCTIDGGASSTPWISCIYHSCTCVIPFYSLCWIILGIFVTHHPPPPSLLFSFLFLLDSRRAAVHLV</sequence>
<keyword evidence="2" id="KW-1185">Reference proteome</keyword>
<protein>
    <submittedName>
        <fullName evidence="1">Uncharacterized protein</fullName>
    </submittedName>
</protein>
<name>A0A8H6MD18_9AGAR</name>
<dbReference type="AlphaFoldDB" id="A0A8H6MD18"/>
<accession>A0A8H6MD18</accession>
<evidence type="ECO:0000313" key="1">
    <source>
        <dbReference type="EMBL" id="KAF6764808.1"/>
    </source>
</evidence>
<organism evidence="1 2">
    <name type="scientific">Ephemerocybe angulata</name>
    <dbReference type="NCBI Taxonomy" id="980116"/>
    <lineage>
        <taxon>Eukaryota</taxon>
        <taxon>Fungi</taxon>
        <taxon>Dikarya</taxon>
        <taxon>Basidiomycota</taxon>
        <taxon>Agaricomycotina</taxon>
        <taxon>Agaricomycetes</taxon>
        <taxon>Agaricomycetidae</taxon>
        <taxon>Agaricales</taxon>
        <taxon>Agaricineae</taxon>
        <taxon>Psathyrellaceae</taxon>
        <taxon>Ephemerocybe</taxon>
    </lineage>
</organism>
<gene>
    <name evidence="1" type="ORF">DFP72DRAFT_323199</name>
</gene>
<proteinExistence type="predicted"/>
<comment type="caution">
    <text evidence="1">The sequence shown here is derived from an EMBL/GenBank/DDBJ whole genome shotgun (WGS) entry which is preliminary data.</text>
</comment>
<reference evidence="1 2" key="1">
    <citation type="submission" date="2020-07" db="EMBL/GenBank/DDBJ databases">
        <title>Comparative genomics of pyrophilous fungi reveals a link between fire events and developmental genes.</title>
        <authorList>
            <consortium name="DOE Joint Genome Institute"/>
            <person name="Steindorff A.S."/>
            <person name="Carver A."/>
            <person name="Calhoun S."/>
            <person name="Stillman K."/>
            <person name="Liu H."/>
            <person name="Lipzen A."/>
            <person name="Pangilinan J."/>
            <person name="Labutti K."/>
            <person name="Bruns T.D."/>
            <person name="Grigoriev I.V."/>
        </authorList>
    </citation>
    <scope>NUCLEOTIDE SEQUENCE [LARGE SCALE GENOMIC DNA]</scope>
    <source>
        <strain evidence="1 2">CBS 144469</strain>
    </source>
</reference>